<comment type="similarity">
    <text evidence="1">Belongs to the TFIIE alpha subunit family.</text>
</comment>
<feature type="coiled-coil region" evidence="4">
    <location>
        <begin position="302"/>
        <end position="329"/>
    </location>
</feature>
<dbReference type="InterPro" id="IPR013083">
    <property type="entry name" value="Znf_RING/FYVE/PHD"/>
</dbReference>
<dbReference type="SUPFAM" id="SSF57783">
    <property type="entry name" value="Zinc beta-ribbon"/>
    <property type="match status" value="1"/>
</dbReference>
<accession>A0A7E4VYC3</accession>
<evidence type="ECO:0000256" key="3">
    <source>
        <dbReference type="ARBA" id="ARBA00023163"/>
    </source>
</evidence>
<evidence type="ECO:0000256" key="5">
    <source>
        <dbReference type="SAM" id="MobiDB-lite"/>
    </source>
</evidence>
<feature type="compositionally biased region" description="Polar residues" evidence="5">
    <location>
        <begin position="398"/>
        <end position="411"/>
    </location>
</feature>
<dbReference type="InterPro" id="IPR021600">
    <property type="entry name" value="TFIIE_asu_C"/>
</dbReference>
<dbReference type="Gene3D" id="3.30.40.10">
    <property type="entry name" value="Zinc/RING finger domain, C3HC4 (zinc finger)"/>
    <property type="match status" value="1"/>
</dbReference>
<sequence>MSATATVTETAVAGPSDGGSKKPLTKPGEKLQVVPEFLKAFTLTIAKTFYGVEHFVIADYIQRNVCVKEEKLRQLLKFDPRSLKPILTVLKVDKLVKERIVTEEIDGKQKKVPYYYINYKGVINVTKYKLDQIRQKLESREMAHTHQANYICTGCKQKFGPLEVGMLWNAQANMLKCWTCFARVEDEETAGPSEDTRSSLAKFNEQTGPLVTVMQSMNGVIFADNILEPPVPTTAEAEEKAKAEAENNPKRVLGLGERFFNADAPKYTADTMKLNLGGEIDYVETEKEAVPWLKGSVRISLADIERKEAQKKSREIKKANSRLNRYNAADADNREIDELLKAEKEKIETRGKRPRPTLDDFIKLVKENATKRLGEEYSSPPAKRPKFTLGDEEDSQDAPANNTNGNGQSTHPSRKLSPKEQLQQDLQVNVGGKTFLVNQITESTLAQMTPNELEQYHMAYERLIDLVYRTGW</sequence>
<dbReference type="PANTHER" id="PTHR13097">
    <property type="entry name" value="TRANSCRIPTION INITIATION FACTOR IIE, ALPHA SUBUNIT"/>
    <property type="match status" value="1"/>
</dbReference>
<evidence type="ECO:0000256" key="2">
    <source>
        <dbReference type="ARBA" id="ARBA00023015"/>
    </source>
</evidence>
<dbReference type="InterPro" id="IPR017919">
    <property type="entry name" value="TFIIE/TFIIEa_HTH"/>
</dbReference>
<dbReference type="Pfam" id="PF02002">
    <property type="entry name" value="TFIIE_alpha"/>
    <property type="match status" value="1"/>
</dbReference>
<dbReference type="SMART" id="SM00531">
    <property type="entry name" value="TFIIE"/>
    <property type="match status" value="1"/>
</dbReference>
<keyword evidence="2" id="KW-0805">Transcription regulation</keyword>
<feature type="region of interest" description="Disordered" evidence="5">
    <location>
        <begin position="372"/>
        <end position="421"/>
    </location>
</feature>
<proteinExistence type="inferred from homology"/>
<dbReference type="PANTHER" id="PTHR13097:SF7">
    <property type="entry name" value="GENERAL TRANSCRIPTION FACTOR IIE SUBUNIT 1"/>
    <property type="match status" value="1"/>
</dbReference>
<dbReference type="AlphaFoldDB" id="A0A7E4VYC3"/>
<dbReference type="GO" id="GO:0006367">
    <property type="term" value="P:transcription initiation at RNA polymerase II promoter"/>
    <property type="evidence" value="ECO:0007669"/>
    <property type="project" value="InterPro"/>
</dbReference>
<evidence type="ECO:0000256" key="4">
    <source>
        <dbReference type="SAM" id="Coils"/>
    </source>
</evidence>
<name>A0A7E4VYC3_PANRE</name>
<keyword evidence="7" id="KW-1185">Reference proteome</keyword>
<reference evidence="8" key="2">
    <citation type="submission" date="2020-10" db="UniProtKB">
        <authorList>
            <consortium name="WormBaseParasite"/>
        </authorList>
    </citation>
    <scope>IDENTIFICATION</scope>
</reference>
<dbReference type="GO" id="GO:0005673">
    <property type="term" value="C:transcription factor TFIIE complex"/>
    <property type="evidence" value="ECO:0007669"/>
    <property type="project" value="TreeGrafter"/>
</dbReference>
<keyword evidence="3" id="KW-0804">Transcription</keyword>
<dbReference type="WBParaSite" id="Pan_g4781.t1">
    <property type="protein sequence ID" value="Pan_g4781.t1"/>
    <property type="gene ID" value="Pan_g4781"/>
</dbReference>
<dbReference type="InterPro" id="IPR002853">
    <property type="entry name" value="TFIIE_asu"/>
</dbReference>
<evidence type="ECO:0000313" key="7">
    <source>
        <dbReference type="Proteomes" id="UP000492821"/>
    </source>
</evidence>
<dbReference type="Pfam" id="PF11521">
    <property type="entry name" value="TFIIE-A_C"/>
    <property type="match status" value="1"/>
</dbReference>
<organism evidence="7 8">
    <name type="scientific">Panagrellus redivivus</name>
    <name type="common">Microworm</name>
    <dbReference type="NCBI Taxonomy" id="6233"/>
    <lineage>
        <taxon>Eukaryota</taxon>
        <taxon>Metazoa</taxon>
        <taxon>Ecdysozoa</taxon>
        <taxon>Nematoda</taxon>
        <taxon>Chromadorea</taxon>
        <taxon>Rhabditida</taxon>
        <taxon>Tylenchina</taxon>
        <taxon>Panagrolaimomorpha</taxon>
        <taxon>Panagrolaimoidea</taxon>
        <taxon>Panagrolaimidae</taxon>
        <taxon>Panagrellus</taxon>
    </lineage>
</organism>
<feature type="compositionally biased region" description="Low complexity" evidence="5">
    <location>
        <begin position="1"/>
        <end position="13"/>
    </location>
</feature>
<keyword evidence="4" id="KW-0175">Coiled coil</keyword>
<evidence type="ECO:0000313" key="8">
    <source>
        <dbReference type="WBParaSite" id="Pan_g4781.t1"/>
    </source>
</evidence>
<protein>
    <submittedName>
        <fullName evidence="8">HTH TFE/IIEalpha-type domain-containing protein</fullName>
    </submittedName>
</protein>
<feature type="domain" description="HTH TFE/IIEalpha-type" evidence="6">
    <location>
        <begin position="38"/>
        <end position="127"/>
    </location>
</feature>
<evidence type="ECO:0000256" key="1">
    <source>
        <dbReference type="ARBA" id="ARBA00008947"/>
    </source>
</evidence>
<dbReference type="Proteomes" id="UP000492821">
    <property type="component" value="Unassembled WGS sequence"/>
</dbReference>
<evidence type="ECO:0000259" key="6">
    <source>
        <dbReference type="PROSITE" id="PS51344"/>
    </source>
</evidence>
<feature type="region of interest" description="Disordered" evidence="5">
    <location>
        <begin position="1"/>
        <end position="27"/>
    </location>
</feature>
<dbReference type="InterPro" id="IPR024550">
    <property type="entry name" value="TFIIEa/SarR/Rpc3_HTH_dom"/>
</dbReference>
<dbReference type="PROSITE" id="PS51344">
    <property type="entry name" value="HTH_TFE_IIE"/>
    <property type="match status" value="1"/>
</dbReference>
<reference evidence="7" key="1">
    <citation type="journal article" date="2013" name="Genetics">
        <title>The draft genome and transcriptome of Panagrellus redivivus are shaped by the harsh demands of a free-living lifestyle.</title>
        <authorList>
            <person name="Srinivasan J."/>
            <person name="Dillman A.R."/>
            <person name="Macchietto M.G."/>
            <person name="Heikkinen L."/>
            <person name="Lakso M."/>
            <person name="Fracchia K.M."/>
            <person name="Antoshechkin I."/>
            <person name="Mortazavi A."/>
            <person name="Wong G."/>
            <person name="Sternberg P.W."/>
        </authorList>
    </citation>
    <scope>NUCLEOTIDE SEQUENCE [LARGE SCALE GENOMIC DNA]</scope>
    <source>
        <strain evidence="7">MT8872</strain>
    </source>
</reference>
<dbReference type="InterPro" id="IPR039997">
    <property type="entry name" value="TFE"/>
</dbReference>